<evidence type="ECO:0000313" key="11">
    <source>
        <dbReference type="Proteomes" id="UP000077202"/>
    </source>
</evidence>
<dbReference type="GO" id="GO:0015203">
    <property type="term" value="F:polyamine transmembrane transporter activity"/>
    <property type="evidence" value="ECO:0007669"/>
    <property type="project" value="UniProtKB-ARBA"/>
</dbReference>
<dbReference type="PANTHER" id="PTHR45826">
    <property type="entry name" value="POLYAMINE TRANSPORTER PUT1"/>
    <property type="match status" value="1"/>
</dbReference>
<dbReference type="Proteomes" id="UP000077202">
    <property type="component" value="Unassembled WGS sequence"/>
</dbReference>
<feature type="transmembrane region" description="Helical" evidence="9">
    <location>
        <begin position="325"/>
        <end position="348"/>
    </location>
</feature>
<protein>
    <recommendedName>
        <fullName evidence="12">Amino acid permease/ SLC12A domain-containing protein</fullName>
    </recommendedName>
</protein>
<evidence type="ECO:0000256" key="4">
    <source>
        <dbReference type="ARBA" id="ARBA00022692"/>
    </source>
</evidence>
<proteinExistence type="inferred from homology"/>
<comment type="subcellular location">
    <subcellularLocation>
        <location evidence="1">Cell membrane</location>
        <topology evidence="1">Multi-pass membrane protein</topology>
    </subcellularLocation>
</comment>
<keyword evidence="2" id="KW-0813">Transport</keyword>
<dbReference type="AlphaFoldDB" id="A0A176VNL0"/>
<comment type="caution">
    <text evidence="10">The sequence shown here is derived from an EMBL/GenBank/DDBJ whole genome shotgun (WGS) entry which is preliminary data.</text>
</comment>
<feature type="transmembrane region" description="Helical" evidence="9">
    <location>
        <begin position="440"/>
        <end position="463"/>
    </location>
</feature>
<keyword evidence="6 9" id="KW-0472">Membrane</keyword>
<feature type="transmembrane region" description="Helical" evidence="9">
    <location>
        <begin position="497"/>
        <end position="515"/>
    </location>
</feature>
<dbReference type="GO" id="GO:0005886">
    <property type="term" value="C:plasma membrane"/>
    <property type="evidence" value="ECO:0007669"/>
    <property type="project" value="UniProtKB-SubCell"/>
</dbReference>
<keyword evidence="3" id="KW-1003">Cell membrane</keyword>
<feature type="transmembrane region" description="Helical" evidence="9">
    <location>
        <begin position="400"/>
        <end position="420"/>
    </location>
</feature>
<evidence type="ECO:0000256" key="2">
    <source>
        <dbReference type="ARBA" id="ARBA00022448"/>
    </source>
</evidence>
<feature type="transmembrane region" description="Helical" evidence="9">
    <location>
        <begin position="552"/>
        <end position="577"/>
    </location>
</feature>
<keyword evidence="11" id="KW-1185">Reference proteome</keyword>
<dbReference type="EMBL" id="LVLJ01003247">
    <property type="protein sequence ID" value="OAE22237.1"/>
    <property type="molecule type" value="Genomic_DNA"/>
</dbReference>
<keyword evidence="4 9" id="KW-0812">Transmembrane</keyword>
<dbReference type="InterPro" id="IPR044566">
    <property type="entry name" value="RMV1-like"/>
</dbReference>
<keyword evidence="5 9" id="KW-1133">Transmembrane helix</keyword>
<reference evidence="10" key="1">
    <citation type="submission" date="2016-03" db="EMBL/GenBank/DDBJ databases">
        <title>Mechanisms controlling the formation of the plant cell surface in tip-growing cells are functionally conserved among land plants.</title>
        <authorList>
            <person name="Honkanen S."/>
            <person name="Jones V.A."/>
            <person name="Morieri G."/>
            <person name="Champion C."/>
            <person name="Hetherington A.J."/>
            <person name="Kelly S."/>
            <person name="Saint-Marcoux D."/>
            <person name="Proust H."/>
            <person name="Prescott H."/>
            <person name="Dolan L."/>
        </authorList>
    </citation>
    <scope>NUCLEOTIDE SEQUENCE [LARGE SCALE GENOMIC DNA]</scope>
    <source>
        <tissue evidence="10">Whole gametophyte</tissue>
    </source>
</reference>
<organism evidence="10 11">
    <name type="scientific">Marchantia polymorpha subsp. ruderalis</name>
    <dbReference type="NCBI Taxonomy" id="1480154"/>
    <lineage>
        <taxon>Eukaryota</taxon>
        <taxon>Viridiplantae</taxon>
        <taxon>Streptophyta</taxon>
        <taxon>Embryophyta</taxon>
        <taxon>Marchantiophyta</taxon>
        <taxon>Marchantiopsida</taxon>
        <taxon>Marchantiidae</taxon>
        <taxon>Marchantiales</taxon>
        <taxon>Marchantiaceae</taxon>
        <taxon>Marchantia</taxon>
    </lineage>
</organism>
<accession>A0A176VNL0</accession>
<dbReference type="Gene3D" id="1.20.1740.10">
    <property type="entry name" value="Amino acid/polyamine transporter I"/>
    <property type="match status" value="1"/>
</dbReference>
<evidence type="ECO:0000256" key="5">
    <source>
        <dbReference type="ARBA" id="ARBA00022989"/>
    </source>
</evidence>
<evidence type="ECO:0000256" key="7">
    <source>
        <dbReference type="ARBA" id="ARBA00024041"/>
    </source>
</evidence>
<gene>
    <name evidence="10" type="ORF">AXG93_412s1260</name>
</gene>
<evidence type="ECO:0000313" key="10">
    <source>
        <dbReference type="EMBL" id="OAE22237.1"/>
    </source>
</evidence>
<evidence type="ECO:0000256" key="6">
    <source>
        <dbReference type="ARBA" id="ARBA00023136"/>
    </source>
</evidence>
<feature type="transmembrane region" description="Helical" evidence="9">
    <location>
        <begin position="583"/>
        <end position="600"/>
    </location>
</feature>
<feature type="region of interest" description="Disordered" evidence="8">
    <location>
        <begin position="163"/>
        <end position="182"/>
    </location>
</feature>
<dbReference type="Pfam" id="PF13520">
    <property type="entry name" value="AA_permease_2"/>
    <property type="match status" value="1"/>
</dbReference>
<evidence type="ECO:0000256" key="3">
    <source>
        <dbReference type="ARBA" id="ARBA00022475"/>
    </source>
</evidence>
<evidence type="ECO:0000256" key="8">
    <source>
        <dbReference type="SAM" id="MobiDB-lite"/>
    </source>
</evidence>
<evidence type="ECO:0000256" key="9">
    <source>
        <dbReference type="SAM" id="Phobius"/>
    </source>
</evidence>
<sequence>MGSPRESSNLSGVVPTRRPFRKVLYWDKPVRRSWRPGKATHRMRPSPPSHVPGTARAIYPLAIRSFRSLYKERSARVLALAGRWLTQPQSGPSSQCAAAAAGMVGSPAMVTFVVRFAVQQESPSSLIMTEPVFRGDRESRGLAGRSVGVTVAAGAAEAATMSGSVNESSAENGKPFASSGHGGRAKLSMLPLVALIFYEVSGGPFGVEDSVRAGGPLLTILGFIIFPLLWSVPEALVTAELATAFPENGGYVVWIAAAFGDFWGFQEGWWKWLSGVIDNALYPVLFLDYLKRALPEFGHGPVRLFSLVMLTLFLTYLNYRGLTIVGYTAVALTIFSLLPFVVLAVLAIPRIKPERWLVINLANTDWRGFMNNVFWNLNYWDSASTLAGEVDQPRKTFPRALGLAGALVMLAYLVPLLAGIGAVDSLQSEWTDGYFADVGLAIGGAGLAWWITAASAMSNLGLFQAEMSSDSYQLLGMGERGMLPQVFAYRSKYGTPVLGILCSATGVLLLSWMSFQEIIECLNFLYCLGMLLEFAAFIRLRMKQPELPRPFYIPLGTVGITILLIIPSVFLILVMAIASMKTVVFAVLISVVGFLAHPALEYMKEHRWMNFVNLVENENSLLSSEEEAGLLYSSGGTLDSKSQK</sequence>
<comment type="similarity">
    <text evidence="7">Belongs to the amino acid-polyamine-organocation (APC) superfamily. Polyamine:cation symporter (PHS) (TC 2.A.3.12) family.</text>
</comment>
<dbReference type="FunFam" id="1.20.1740.10:FF:000041">
    <property type="entry name" value="Amino acid permease, putative"/>
    <property type="match status" value="1"/>
</dbReference>
<name>A0A176VNL0_MARPO</name>
<dbReference type="PANTHER" id="PTHR45826:SF2">
    <property type="entry name" value="AMINO ACID TRANSPORTER"/>
    <property type="match status" value="1"/>
</dbReference>
<dbReference type="InterPro" id="IPR002293">
    <property type="entry name" value="AA/rel_permease1"/>
</dbReference>
<evidence type="ECO:0000256" key="1">
    <source>
        <dbReference type="ARBA" id="ARBA00004651"/>
    </source>
</evidence>
<feature type="transmembrane region" description="Helical" evidence="9">
    <location>
        <begin position="521"/>
        <end position="540"/>
    </location>
</feature>
<evidence type="ECO:0008006" key="12">
    <source>
        <dbReference type="Google" id="ProtNLM"/>
    </source>
</evidence>